<reference evidence="1" key="1">
    <citation type="submission" date="2009-11" db="EMBL/GenBank/DDBJ databases">
        <authorList>
            <consortium name="US DOE Joint Genome Institute (JGI-PGF)"/>
            <person name="Ottilar R."/>
            <person name="Schmutz J."/>
            <person name="Salamov A."/>
            <person name="Cheng J.F."/>
            <person name="Lucas S."/>
            <person name="Pitluck S."/>
            <person name="Gundlach H."/>
            <person name="Guo Y."/>
            <person name="Haberer G."/>
            <person name="Nasrallah J."/>
            <person name="Mayer K.F.X."/>
            <person name="van de Peer Y."/>
            <person name="Weigel D."/>
            <person name="Grigoriev I.V."/>
        </authorList>
    </citation>
    <scope>NUCLEOTIDE SEQUENCE</scope>
    <source>
        <strain evidence="1">Nigerian</strain>
    </source>
</reference>
<gene>
    <name evidence="1" type="ORF">XENTR_v90025960mg</name>
</gene>
<evidence type="ECO:0000313" key="1">
    <source>
        <dbReference type="EMBL" id="OCA18227.1"/>
    </source>
</evidence>
<proteinExistence type="predicted"/>
<organism evidence="1">
    <name type="scientific">Xenopus tropicalis</name>
    <name type="common">Western clawed frog</name>
    <name type="synonym">Silurana tropicalis</name>
    <dbReference type="NCBI Taxonomy" id="8364"/>
    <lineage>
        <taxon>Eukaryota</taxon>
        <taxon>Metazoa</taxon>
        <taxon>Chordata</taxon>
        <taxon>Craniata</taxon>
        <taxon>Vertebrata</taxon>
        <taxon>Euteleostomi</taxon>
        <taxon>Amphibia</taxon>
        <taxon>Batrachia</taxon>
        <taxon>Anura</taxon>
        <taxon>Pipoidea</taxon>
        <taxon>Pipidae</taxon>
        <taxon>Xenopodinae</taxon>
        <taxon>Xenopus</taxon>
        <taxon>Silurana</taxon>
    </lineage>
</organism>
<accession>A0A1B8Y5M7</accession>
<protein>
    <submittedName>
        <fullName evidence="1">Uncharacterized protein</fullName>
    </submittedName>
</protein>
<dbReference type="AlphaFoldDB" id="A0A1B8Y5M7"/>
<name>A0A1B8Y5M7_XENTR</name>
<reference evidence="1" key="3">
    <citation type="submission" date="2016-05" db="EMBL/GenBank/DDBJ databases">
        <title>WGS assembly of Xenopus tropicalis.</title>
        <authorList>
            <person name="Sessions A."/>
            <person name="Jenkins J."/>
            <person name="Mitros T."/>
            <person name="Lyons J.T."/>
            <person name="Dichmann D.S."/>
            <person name="Robert J."/>
            <person name="Harland R.M."/>
            <person name="Rokhsar D.S."/>
        </authorList>
    </citation>
    <scope>NUCLEOTIDE SEQUENCE</scope>
    <source>
        <strain evidence="1">Nigerian</strain>
    </source>
</reference>
<reference evidence="1" key="2">
    <citation type="journal article" date="2010" name="Science">
        <title>The genome of the Western clawed frog Xenopus tropicalis.</title>
        <authorList>
            <person name="Hellsten U."/>
            <person name="Harland R.M."/>
            <person name="Gilchrist M.J."/>
            <person name="Hendrix D."/>
            <person name="Jurka J."/>
            <person name="Kapitonov V."/>
            <person name="Ovcharenko I."/>
            <person name="Putnam N.H."/>
            <person name="Shu S."/>
            <person name="Taher L."/>
            <person name="Blitz I.L."/>
            <person name="Blumberg B."/>
            <person name="Dichmann D.S."/>
            <person name="Dubchak I."/>
            <person name="Amaya E."/>
            <person name="Detter J.C."/>
            <person name="Fletcher R."/>
            <person name="Gerhard D.S."/>
            <person name="Goodstein D."/>
            <person name="Graves T."/>
            <person name="Grigoriev I.V."/>
            <person name="Grimwood J."/>
            <person name="Kawashima T."/>
            <person name="Lindquist E."/>
            <person name="Lucas S.M."/>
            <person name="Mead P.E."/>
            <person name="Mitros T."/>
            <person name="Ogino H."/>
            <person name="Ohta Y."/>
            <person name="Poliakov A.V."/>
            <person name="Pollet N."/>
            <person name="Robert J."/>
            <person name="Salamov A."/>
            <person name="Sater A.K."/>
            <person name="Schmutz J."/>
            <person name="Terry A."/>
            <person name="Vize P.D."/>
            <person name="Warren W.C."/>
            <person name="Wells D."/>
            <person name="Wills A."/>
            <person name="Wilson R.K."/>
            <person name="Zimmerman L.B."/>
            <person name="Zorn A.M."/>
            <person name="Grainger R."/>
            <person name="Grammer T."/>
            <person name="Khokha M.K."/>
            <person name="Richardson P.M."/>
            <person name="Rokhsar D.S."/>
        </authorList>
    </citation>
    <scope>NUCLEOTIDE SEQUENCE [LARGE SCALE GENOMIC DNA]</scope>
    <source>
        <strain evidence="1">Nigerian</strain>
    </source>
</reference>
<sequence length="157" mass="19108">MGLCPSRKYDFMKGYSQASRWIYREEEHGIFEITDFEDPRVSPYLDCIRQYITAEIRRALYDYWMARDCLTITKWWWLTWKAEFRKNRNDAKVYLEYLYKKLEEINRAILLKNIDRYPGAVYKPSSSCFLLCMLLFQRNRFLSFSLFCFGKSKGLMN</sequence>
<dbReference type="EMBL" id="KV460430">
    <property type="protein sequence ID" value="OCA18227.1"/>
    <property type="molecule type" value="Genomic_DNA"/>
</dbReference>